<keyword evidence="4" id="KW-1185">Reference proteome</keyword>
<evidence type="ECO:0000313" key="3">
    <source>
        <dbReference type="EMBL" id="PTQ32458.1"/>
    </source>
</evidence>
<feature type="region of interest" description="Disordered" evidence="1">
    <location>
        <begin position="318"/>
        <end position="400"/>
    </location>
</feature>
<dbReference type="PROSITE" id="PS51321">
    <property type="entry name" value="TFIIS_CENTRAL"/>
    <property type="match status" value="1"/>
</dbReference>
<feature type="region of interest" description="Disordered" evidence="1">
    <location>
        <begin position="97"/>
        <end position="201"/>
    </location>
</feature>
<dbReference type="EMBL" id="KZ772770">
    <property type="protein sequence ID" value="PTQ32458.1"/>
    <property type="molecule type" value="Genomic_DNA"/>
</dbReference>
<proteinExistence type="predicted"/>
<feature type="region of interest" description="Disordered" evidence="1">
    <location>
        <begin position="1095"/>
        <end position="1139"/>
    </location>
</feature>
<dbReference type="SUPFAM" id="SSF46942">
    <property type="entry name" value="Elongation factor TFIIS domain 2"/>
    <property type="match status" value="1"/>
</dbReference>
<evidence type="ECO:0000313" key="4">
    <source>
        <dbReference type="Proteomes" id="UP000244005"/>
    </source>
</evidence>
<dbReference type="PANTHER" id="PTHR11477">
    <property type="entry name" value="TRANSCRIPTION FACTOR S-II ZINC FINGER DOMAIN-CONTAINING PROTEIN"/>
    <property type="match status" value="1"/>
</dbReference>
<reference evidence="4" key="1">
    <citation type="journal article" date="2017" name="Cell">
        <title>Insights into land plant evolution garnered from the Marchantia polymorpha genome.</title>
        <authorList>
            <person name="Bowman J.L."/>
            <person name="Kohchi T."/>
            <person name="Yamato K.T."/>
            <person name="Jenkins J."/>
            <person name="Shu S."/>
            <person name="Ishizaki K."/>
            <person name="Yamaoka S."/>
            <person name="Nishihama R."/>
            <person name="Nakamura Y."/>
            <person name="Berger F."/>
            <person name="Adam C."/>
            <person name="Aki S.S."/>
            <person name="Althoff F."/>
            <person name="Araki T."/>
            <person name="Arteaga-Vazquez M.A."/>
            <person name="Balasubrmanian S."/>
            <person name="Barry K."/>
            <person name="Bauer D."/>
            <person name="Boehm C.R."/>
            <person name="Briginshaw L."/>
            <person name="Caballero-Perez J."/>
            <person name="Catarino B."/>
            <person name="Chen F."/>
            <person name="Chiyoda S."/>
            <person name="Chovatia M."/>
            <person name="Davies K.M."/>
            <person name="Delmans M."/>
            <person name="Demura T."/>
            <person name="Dierschke T."/>
            <person name="Dolan L."/>
            <person name="Dorantes-Acosta A.E."/>
            <person name="Eklund D.M."/>
            <person name="Florent S.N."/>
            <person name="Flores-Sandoval E."/>
            <person name="Fujiyama A."/>
            <person name="Fukuzawa H."/>
            <person name="Galik B."/>
            <person name="Grimanelli D."/>
            <person name="Grimwood J."/>
            <person name="Grossniklaus U."/>
            <person name="Hamada T."/>
            <person name="Haseloff J."/>
            <person name="Hetherington A.J."/>
            <person name="Higo A."/>
            <person name="Hirakawa Y."/>
            <person name="Hundley H.N."/>
            <person name="Ikeda Y."/>
            <person name="Inoue K."/>
            <person name="Inoue S.I."/>
            <person name="Ishida S."/>
            <person name="Jia Q."/>
            <person name="Kakita M."/>
            <person name="Kanazawa T."/>
            <person name="Kawai Y."/>
            <person name="Kawashima T."/>
            <person name="Kennedy M."/>
            <person name="Kinose K."/>
            <person name="Kinoshita T."/>
            <person name="Kohara Y."/>
            <person name="Koide E."/>
            <person name="Komatsu K."/>
            <person name="Kopischke S."/>
            <person name="Kubo M."/>
            <person name="Kyozuka J."/>
            <person name="Lagercrantz U."/>
            <person name="Lin S.S."/>
            <person name="Lindquist E."/>
            <person name="Lipzen A.M."/>
            <person name="Lu C.W."/>
            <person name="De Luna E."/>
            <person name="Martienssen R.A."/>
            <person name="Minamino N."/>
            <person name="Mizutani M."/>
            <person name="Mizutani M."/>
            <person name="Mochizuki N."/>
            <person name="Monte I."/>
            <person name="Mosher R."/>
            <person name="Nagasaki H."/>
            <person name="Nakagami H."/>
            <person name="Naramoto S."/>
            <person name="Nishitani K."/>
            <person name="Ohtani M."/>
            <person name="Okamoto T."/>
            <person name="Okumura M."/>
            <person name="Phillips J."/>
            <person name="Pollak B."/>
            <person name="Reinders A."/>
            <person name="Rovekamp M."/>
            <person name="Sano R."/>
            <person name="Sawa S."/>
            <person name="Schmid M.W."/>
            <person name="Shirakawa M."/>
            <person name="Solano R."/>
            <person name="Spunde A."/>
            <person name="Suetsugu N."/>
            <person name="Sugano S."/>
            <person name="Sugiyama A."/>
            <person name="Sun R."/>
            <person name="Suzuki Y."/>
            <person name="Takenaka M."/>
            <person name="Takezawa D."/>
            <person name="Tomogane H."/>
            <person name="Tsuzuki M."/>
            <person name="Ueda T."/>
            <person name="Umeda M."/>
            <person name="Ward J.M."/>
            <person name="Watanabe Y."/>
            <person name="Yazaki K."/>
            <person name="Yokoyama R."/>
            <person name="Yoshitake Y."/>
            <person name="Yotsui I."/>
            <person name="Zachgo S."/>
            <person name="Schmutz J."/>
        </authorList>
    </citation>
    <scope>NUCLEOTIDE SEQUENCE [LARGE SCALE GENOMIC DNA]</scope>
    <source>
        <strain evidence="4">Tak-1</strain>
    </source>
</reference>
<dbReference type="OrthoDB" id="1884872at2759"/>
<feature type="compositionally biased region" description="Polar residues" evidence="1">
    <location>
        <begin position="155"/>
        <end position="182"/>
    </location>
</feature>
<dbReference type="Pfam" id="PF07500">
    <property type="entry name" value="TFIIS_M"/>
    <property type="match status" value="1"/>
</dbReference>
<feature type="compositionally biased region" description="Basic and acidic residues" evidence="1">
    <location>
        <begin position="189"/>
        <end position="201"/>
    </location>
</feature>
<sequence>MFAMASDSGLSHPFSMESAMNMKHPFGISPESKPHQELKPHRQTVMIEDSRMAIDTSSPKPSQIRGDSETVRKKLRESLVSALEMVVGKQVVKSVLGVGKDLTEEEKDDKSSLSGQVKRENEEDPPLNKENQPAVGSEPHGISAHDTKVDDSLGGDQTANGASLQSTSPSVVSDSNVEINESPSKKAKCSKEDGSQISEETKGGLQLMEQVKQVAWDIEAHLFSHNGGVNKKYKEKARSLLFNLKDKSNPELRARVFSGEITPQILVRMTGEQLASKELSQWRTAKAEAFASMVVLTDADVDPRRIVKKTHKGEFQVMKEADLSPSVDPIEPNTSSFPTMVKKSQEDGGKANLSPGINSRSQDSKNSQKKSPSSSTDERHAERSSDGGAAVEGTGGELPTIMSLDEYIDTRDEAPLHRSESIHTISEGRIENKTSVSMRESVTLITPTGSPSHMPESNIHKNNKSPTVRNADIASSTVILSKKRDRESSGLVWEGSVQLSATRFAPVDGIFKSGERLELKDWPKSVEIKGRVRLGALDKFLQDLQLSRSRTVTVMSLCPSDRQGADLKQVRAYLREMADQYRMGDRAGFVEPAPGFELYLLAPGCASLDVLGDLPSSTSPNVERDDEVLVGVVVWRRNQSQGVPSARGPDQQIGSLKKVSMSNQVSESPTKVNTTPMHWTEIPSSGGALPTSLKTASAHVNVSGNSSMHSTQSRGDTSALRDPSLRREWPPASGLQLSPIGVPATRVTENGHGAMTDSLYLPHQSVELEDVPPGFLPRPLTTFPQGRPAGANTDSKERVPVIQPPYVGGVPGPSSLLPDRGRETTEAPPGFWPRSQVKGLPVISQRIHTSSLDDDDDDLPEFNFEAEGVMAPQITTNVLPNQSQFLSSQNPSAPPSQTPLHLANLHVSESVRFQSHINTLPSPMEFQSVPPGLPPSRHMPLQEESFVPRPSLHHGPILDGWKSSDIRSRESVQQTVHHEVARPLAVQNSDSRNLSLRGARDELVHREEEFRHYGHDSQQRGLNSSHEQQRSFGAATPGPLGVKTAVRTYFGTGVRETLTPASRNDLPEWCPPSVSNVQPVQRASISSPLSYDSALHIRQQPPPPVHMGVQQHTVSKSTVVPNWVRGPAPQQPETRYDYSRQVSAGITASKWQLNSSQIHHNSRSLHPSRKMETREKERVIEHSVKDSDRRRGGRDRSRVRERSRERSMSPTPEREREKAFERRQSRSPTPLKERSPQSKESRNDYLSDQKEVKAPKRERERDQ</sequence>
<feature type="compositionally biased region" description="Low complexity" evidence="1">
    <location>
        <begin position="358"/>
        <end position="375"/>
    </location>
</feature>
<dbReference type="InterPro" id="IPR012921">
    <property type="entry name" value="SPOC_C"/>
</dbReference>
<feature type="compositionally biased region" description="Basic and acidic residues" evidence="1">
    <location>
        <begin position="376"/>
        <end position="385"/>
    </location>
</feature>
<dbReference type="Gene3D" id="1.10.472.30">
    <property type="entry name" value="Transcription elongation factor S-II, central domain"/>
    <property type="match status" value="1"/>
</dbReference>
<feature type="region of interest" description="Disordered" evidence="1">
    <location>
        <begin position="803"/>
        <end position="836"/>
    </location>
</feature>
<dbReference type="InterPro" id="IPR036575">
    <property type="entry name" value="TFIIS_cen_dom_sf"/>
</dbReference>
<protein>
    <recommendedName>
        <fullName evidence="2">TFIIS central domain-containing protein</fullName>
    </recommendedName>
</protein>
<feature type="region of interest" description="Disordered" evidence="1">
    <location>
        <begin position="640"/>
        <end position="725"/>
    </location>
</feature>
<feature type="compositionally biased region" description="Polar residues" evidence="1">
    <location>
        <begin position="692"/>
        <end position="716"/>
    </location>
</feature>
<dbReference type="OMA" id="AREFECK"/>
<dbReference type="AlphaFoldDB" id="A0A2R6WF19"/>
<feature type="region of interest" description="Disordered" evidence="1">
    <location>
        <begin position="49"/>
        <end position="71"/>
    </location>
</feature>
<dbReference type="InterPro" id="IPR003618">
    <property type="entry name" value="TFIIS_cen_dom"/>
</dbReference>
<dbReference type="Gramene" id="Mp4g01870.1">
    <property type="protein sequence ID" value="Mp4g01870.1.cds"/>
    <property type="gene ID" value="Mp4g01870"/>
</dbReference>
<feature type="compositionally biased region" description="Basic and acidic residues" evidence="1">
    <location>
        <begin position="1231"/>
        <end position="1263"/>
    </location>
</feature>
<feature type="compositionally biased region" description="Basic and acidic residues" evidence="1">
    <location>
        <begin position="1169"/>
        <end position="1224"/>
    </location>
</feature>
<dbReference type="Proteomes" id="UP000244005">
    <property type="component" value="Unassembled WGS sequence"/>
</dbReference>
<organism evidence="3 4">
    <name type="scientific">Marchantia polymorpha</name>
    <name type="common">Common liverwort</name>
    <name type="synonym">Marchantia aquatica</name>
    <dbReference type="NCBI Taxonomy" id="3197"/>
    <lineage>
        <taxon>Eukaryota</taxon>
        <taxon>Viridiplantae</taxon>
        <taxon>Streptophyta</taxon>
        <taxon>Embryophyta</taxon>
        <taxon>Marchantiophyta</taxon>
        <taxon>Marchantiopsida</taxon>
        <taxon>Marchantiidae</taxon>
        <taxon>Marchantiales</taxon>
        <taxon>Marchantiaceae</taxon>
        <taxon>Marchantia</taxon>
    </lineage>
</organism>
<gene>
    <name evidence="3" type="ORF">MARPO_0098s0013</name>
</gene>
<dbReference type="Pfam" id="PF07744">
    <property type="entry name" value="SPOC"/>
    <property type="match status" value="1"/>
</dbReference>
<dbReference type="SMART" id="SM00510">
    <property type="entry name" value="TFS2M"/>
    <property type="match status" value="1"/>
</dbReference>
<feature type="compositionally biased region" description="Polar residues" evidence="1">
    <location>
        <begin position="660"/>
        <end position="677"/>
    </location>
</feature>
<feature type="region of interest" description="Disordered" evidence="1">
    <location>
        <begin position="446"/>
        <end position="467"/>
    </location>
</feature>
<evidence type="ECO:0000259" key="2">
    <source>
        <dbReference type="PROSITE" id="PS51321"/>
    </source>
</evidence>
<dbReference type="PANTHER" id="PTHR11477:SF20">
    <property type="entry name" value="SPOC DOMAIN _ TRANSCRIPTION ELONGATION FACTOR S-II PROTEIN"/>
    <property type="match status" value="1"/>
</dbReference>
<name>A0A2R6WF19_MARPO</name>
<dbReference type="GO" id="GO:0006351">
    <property type="term" value="P:DNA-templated transcription"/>
    <property type="evidence" value="ECO:0007669"/>
    <property type="project" value="InterPro"/>
</dbReference>
<feature type="region of interest" description="Disordered" evidence="1">
    <location>
        <begin position="1153"/>
        <end position="1263"/>
    </location>
</feature>
<feature type="region of interest" description="Disordered" evidence="1">
    <location>
        <begin position="1012"/>
        <end position="1039"/>
    </location>
</feature>
<dbReference type="GO" id="GO:0006357">
    <property type="term" value="P:regulation of transcription by RNA polymerase II"/>
    <property type="evidence" value="ECO:0000318"/>
    <property type="project" value="GO_Central"/>
</dbReference>
<evidence type="ECO:0000256" key="1">
    <source>
        <dbReference type="SAM" id="MobiDB-lite"/>
    </source>
</evidence>
<feature type="compositionally biased region" description="Polar residues" evidence="1">
    <location>
        <begin position="1110"/>
        <end position="1120"/>
    </location>
</feature>
<accession>A0A2R6WF19</accession>
<dbReference type="CDD" id="cd21538">
    <property type="entry name" value="SPOC_TFIIS"/>
    <property type="match status" value="1"/>
</dbReference>
<feature type="domain" description="TFIIS central" evidence="2">
    <location>
        <begin position="172"/>
        <end position="302"/>
    </location>
</feature>
<dbReference type="GO" id="GO:0005634">
    <property type="term" value="C:nucleus"/>
    <property type="evidence" value="ECO:0000318"/>
    <property type="project" value="GO_Central"/>
</dbReference>